<comment type="caution">
    <text evidence="2">The sequence shown here is derived from an EMBL/GenBank/DDBJ whole genome shotgun (WGS) entry which is preliminary data.</text>
</comment>
<evidence type="ECO:0000256" key="1">
    <source>
        <dbReference type="SAM" id="SignalP"/>
    </source>
</evidence>
<sequence>MNFFIRLFLLLVFTSATAQQIDATKINWKKRTDNAKIALFADGDERNLYVLAYKPGNLKVLRYNSALFLRDSVSYNVNESLQKNIQMTFKTDSVFIHFIDEAESRLITLKTNQNFDSYAMHSQAIFETGEVCTAQFQDGNQRHFLTVNKNTKACFAYSLQGTSVIKKAIDTTPFDNFNGNELFADFLRKQDFAEINDNYTPVLETLNADKCFFKNGKAIFLRARKGSTTMQEIDFRSYTTKSSVFNSNVHNPDNYTSSLGKKELFEISTSKDSLVVVVTDLQSKKILKRWQVGAKTDARSSDFQFYEQRNGGVPRSELQTKRFLKRISQPKMGLSVYESENGKLITIGSLDGGVSAGGFLLYAVAAVADYDPDDDLYENSILFYAELATDAFLQPKKYLRCVPAIDEILQFNDEKKIEVNAITKFKNAYIQAAFVPEDQTLNVSKFLDRD</sequence>
<name>A0A255ZQG8_9FLAO</name>
<dbReference type="RefSeq" id="WP_094486501.1">
    <property type="nucleotide sequence ID" value="NZ_NOXX01000200.1"/>
</dbReference>
<gene>
    <name evidence="2" type="ORF">CHX27_09295</name>
</gene>
<organism evidence="2 3">
    <name type="scientific">Flavobacterium aurantiibacter</name>
    <dbReference type="NCBI Taxonomy" id="2023067"/>
    <lineage>
        <taxon>Bacteria</taxon>
        <taxon>Pseudomonadati</taxon>
        <taxon>Bacteroidota</taxon>
        <taxon>Flavobacteriia</taxon>
        <taxon>Flavobacteriales</taxon>
        <taxon>Flavobacteriaceae</taxon>
        <taxon>Flavobacterium</taxon>
    </lineage>
</organism>
<feature type="signal peptide" evidence="1">
    <location>
        <begin position="1"/>
        <end position="18"/>
    </location>
</feature>
<evidence type="ECO:0000313" key="2">
    <source>
        <dbReference type="EMBL" id="OYQ43659.1"/>
    </source>
</evidence>
<dbReference type="OrthoDB" id="1331096at2"/>
<protein>
    <submittedName>
        <fullName evidence="2">Uncharacterized protein</fullName>
    </submittedName>
</protein>
<dbReference type="EMBL" id="NOXX01000200">
    <property type="protein sequence ID" value="OYQ43659.1"/>
    <property type="molecule type" value="Genomic_DNA"/>
</dbReference>
<evidence type="ECO:0000313" key="3">
    <source>
        <dbReference type="Proteomes" id="UP000216035"/>
    </source>
</evidence>
<accession>A0A255ZQG8</accession>
<reference evidence="2 3" key="1">
    <citation type="submission" date="2017-07" db="EMBL/GenBank/DDBJ databases">
        <title>Flavobacterium cyanobacteriorum sp. nov., isolated from cyanobacterial aggregates in a eutrophic lake.</title>
        <authorList>
            <person name="Cai H."/>
        </authorList>
    </citation>
    <scope>NUCLEOTIDE SEQUENCE [LARGE SCALE GENOMIC DNA]</scope>
    <source>
        <strain evidence="2 3">TH167</strain>
    </source>
</reference>
<feature type="chain" id="PRO_5012242688" evidence="1">
    <location>
        <begin position="19"/>
        <end position="450"/>
    </location>
</feature>
<keyword evidence="1" id="KW-0732">Signal</keyword>
<dbReference type="Pfam" id="PF17170">
    <property type="entry name" value="DUF5128"/>
    <property type="match status" value="1"/>
</dbReference>
<dbReference type="Proteomes" id="UP000216035">
    <property type="component" value="Unassembled WGS sequence"/>
</dbReference>
<keyword evidence="3" id="KW-1185">Reference proteome</keyword>
<dbReference type="AlphaFoldDB" id="A0A255ZQG8"/>
<proteinExistence type="predicted"/>